<name>A0A2U3DW88_PURLI</name>
<evidence type="ECO:0000313" key="3">
    <source>
        <dbReference type="Proteomes" id="UP000245956"/>
    </source>
</evidence>
<dbReference type="Gene3D" id="3.90.1200.10">
    <property type="match status" value="1"/>
</dbReference>
<dbReference type="InterPro" id="IPR011009">
    <property type="entry name" value="Kinase-like_dom_sf"/>
</dbReference>
<organism evidence="2 3">
    <name type="scientific">Purpureocillium lilacinum</name>
    <name type="common">Paecilomyces lilacinus</name>
    <dbReference type="NCBI Taxonomy" id="33203"/>
    <lineage>
        <taxon>Eukaryota</taxon>
        <taxon>Fungi</taxon>
        <taxon>Dikarya</taxon>
        <taxon>Ascomycota</taxon>
        <taxon>Pezizomycotina</taxon>
        <taxon>Sordariomycetes</taxon>
        <taxon>Hypocreomycetidae</taxon>
        <taxon>Hypocreales</taxon>
        <taxon>Ophiocordycipitaceae</taxon>
        <taxon>Purpureocillium</taxon>
    </lineage>
</organism>
<sequence length="521" mass="57332">MTDPTTLWFEFGPGLIVIHWPDLEADCIACGGSLAGQGPPIKEQFPSPPSARFLSLFTLRALRSHTFNTLVLRYYWQRLFTMNHEGFHRRLDLVRSILSMFALEGNEITPLEYDENCPFPFNNFIYKAVLSSPATAESFMRAAHGQQPCTVMPPAEGVEAVVVRLSNPRAEGMNNTNRVENEVASMHLARGAVAQLGTDYVGLVPAVYAWKAATSASSKDEAGFGWTIMEYKPGVPLDAHFRALSMEQKLEIIDQVAVIFSAIQGVKLPPSVTHHGGLTIDNGGQIISGQGTLQEMEGGPWKGFVESWAFNMQGKLKEADASEVISGWTANGVRANVDRMVASGLSSIIRDAGVDTTSLVLIHRDFTMNNMLFDTESKRISAMLDFDWAAIGHPGEEFFTSFHDVKGTTRMIHSEELQKAILTGSFGDGLAKDVANEEEHEAWELARAWDAALQKHGAIRPSDIKGMVVLEKLRSFTELLAPFELANKAMLKRRSAEDIAVMRAKTEEAIVKGLEQFNVGG</sequence>
<dbReference type="PANTHER" id="PTHR21310:SF15">
    <property type="entry name" value="AMINOGLYCOSIDE PHOSPHOTRANSFERASE DOMAIN-CONTAINING PROTEIN"/>
    <property type="match status" value="1"/>
</dbReference>
<dbReference type="InterPro" id="IPR002575">
    <property type="entry name" value="Aminoglycoside_PTrfase"/>
</dbReference>
<protein>
    <recommendedName>
        <fullName evidence="1">Aminoglycoside phosphotransferase domain-containing protein</fullName>
    </recommendedName>
</protein>
<gene>
    <name evidence="2" type="ORF">PCL_04929</name>
</gene>
<dbReference type="InterPro" id="IPR051678">
    <property type="entry name" value="AGP_Transferase"/>
</dbReference>
<evidence type="ECO:0000313" key="2">
    <source>
        <dbReference type="EMBL" id="PWI66516.1"/>
    </source>
</evidence>
<dbReference type="Proteomes" id="UP000245956">
    <property type="component" value="Unassembled WGS sequence"/>
</dbReference>
<reference evidence="2 3" key="1">
    <citation type="journal article" date="2016" name="Front. Microbiol.">
        <title>Genome and transcriptome sequences reveal the specific parasitism of the nematophagous Purpureocillium lilacinum 36-1.</title>
        <authorList>
            <person name="Xie J."/>
            <person name="Li S."/>
            <person name="Mo C."/>
            <person name="Xiao X."/>
            <person name="Peng D."/>
            <person name="Wang G."/>
            <person name="Xiao Y."/>
        </authorList>
    </citation>
    <scope>NUCLEOTIDE SEQUENCE [LARGE SCALE GENOMIC DNA]</scope>
    <source>
        <strain evidence="2 3">36-1</strain>
    </source>
</reference>
<dbReference type="SUPFAM" id="SSF56112">
    <property type="entry name" value="Protein kinase-like (PK-like)"/>
    <property type="match status" value="1"/>
</dbReference>
<dbReference type="PANTHER" id="PTHR21310">
    <property type="entry name" value="AMINOGLYCOSIDE PHOSPHOTRANSFERASE-RELATED-RELATED"/>
    <property type="match status" value="1"/>
</dbReference>
<comment type="caution">
    <text evidence="2">The sequence shown here is derived from an EMBL/GenBank/DDBJ whole genome shotgun (WGS) entry which is preliminary data.</text>
</comment>
<evidence type="ECO:0000259" key="1">
    <source>
        <dbReference type="Pfam" id="PF01636"/>
    </source>
</evidence>
<proteinExistence type="predicted"/>
<dbReference type="EMBL" id="LCWV01000024">
    <property type="protein sequence ID" value="PWI66516.1"/>
    <property type="molecule type" value="Genomic_DNA"/>
</dbReference>
<dbReference type="Pfam" id="PF01636">
    <property type="entry name" value="APH"/>
    <property type="match status" value="1"/>
</dbReference>
<feature type="domain" description="Aminoglycoside phosphotransferase" evidence="1">
    <location>
        <begin position="161"/>
        <end position="402"/>
    </location>
</feature>
<accession>A0A2U3DW88</accession>
<dbReference type="AlphaFoldDB" id="A0A2U3DW88"/>